<dbReference type="SMART" id="SM00827">
    <property type="entry name" value="PKS_AT"/>
    <property type="match status" value="1"/>
</dbReference>
<gene>
    <name evidence="6" type="ORF">ABXS70_08930</name>
</gene>
<dbReference type="InterPro" id="IPR036291">
    <property type="entry name" value="NAD(P)-bd_dom_sf"/>
</dbReference>
<organism evidence="6">
    <name type="scientific">Paenibacillus sp. AN1007</name>
    <dbReference type="NCBI Taxonomy" id="3151385"/>
    <lineage>
        <taxon>Bacteria</taxon>
        <taxon>Bacillati</taxon>
        <taxon>Bacillota</taxon>
        <taxon>Bacilli</taxon>
        <taxon>Bacillales</taxon>
        <taxon>Paenibacillaceae</taxon>
        <taxon>Paenibacillus</taxon>
    </lineage>
</organism>
<evidence type="ECO:0000259" key="4">
    <source>
        <dbReference type="SMART" id="SM00822"/>
    </source>
</evidence>
<dbReference type="SUPFAM" id="SSF51735">
    <property type="entry name" value="NAD(P)-binding Rossmann-fold domains"/>
    <property type="match status" value="1"/>
</dbReference>
<dbReference type="AlphaFoldDB" id="A0AAU8NJW9"/>
<dbReference type="Pfam" id="PF08659">
    <property type="entry name" value="KR"/>
    <property type="match status" value="1"/>
</dbReference>
<reference evidence="6" key="1">
    <citation type="submission" date="2024-05" db="EMBL/GenBank/DDBJ databases">
        <title>Draft genome assemblies of 36 bacteria isolated from hibernating arctic ground squirrels.</title>
        <authorList>
            <person name="McKee H."/>
            <person name="Mullen L."/>
            <person name="Drown D.M."/>
            <person name="Duddleston K.N."/>
        </authorList>
    </citation>
    <scope>NUCLEOTIDE SEQUENCE</scope>
    <source>
        <strain evidence="6">AN1007</strain>
    </source>
</reference>
<feature type="domain" description="Ketoreductase" evidence="4">
    <location>
        <begin position="899"/>
        <end position="1124"/>
    </location>
</feature>
<name>A0AAU8NJW9_9BACL</name>
<dbReference type="Pfam" id="PF00698">
    <property type="entry name" value="Acyl_transf_1"/>
    <property type="match status" value="1"/>
</dbReference>
<evidence type="ECO:0000256" key="1">
    <source>
        <dbReference type="ARBA" id="ARBA00022450"/>
    </source>
</evidence>
<sequence length="1178" mass="132644">MGTTTVCISGSNVGVLREKLLTLINYGLPSTELYNSDDSCIVAIVANQGVDLRKKLGRALELLKTGIDPIEENGIYYQPSPFGSESVAFVFPGQGSQSIGMLHSLRERLPFFEAHLQAINARYQEGYRSSILDVIYREKTAANEENLRDTRQAQLALGLVSISLAQALRDLDVKPSYAAGHSYGELPALHTAGIVNTDFLLQMSMVRGQLMGAAGDKFRGAMLSVFAEQDIVERLISDHGIEAVISIVNADEQMIVSGSLAAINTLEQVCAGKIKTIRLKTSAAFHSPLMAEAEKKWRDFITAQKDEFHDKYEVKVYSNVTAQAYQLHQDMMLELLASQLTHRVRWQETCTQLYADGARIFVEVGPANVLTNLMTGILTGKPHLTLHTDPRHKDGLEHMCHFIGKLASHHVEVNVWEFFDERIYRDFISMGTERKSGMNHGNESNRQLVFKQYLKSNQWMVRTFLEEQNKIIAEQLRSMIEPDKPKLMELIRKQRKSVLLGALEAQRVGLSSFFSEVGHVQPILESHETAALDTELAAKQVAAAMETEYKDAERETPPFTPEMKAQDYILRLTEEIAVIAAKPLNEITLITGFDKLNIDIFALANIYDSMFSSHDRYKLFKRELLHAPNLGQVEKLLCYMVTAGSDSTKRELINSHVDYSSDTADIERYGFTYEPVVSSEKNKSAPTRLLLVGMKNEMFDFFKESLDAQGIHIVEIHITETGWDGSNPNWGMIAYDDVKGLQNYMERFLDDKGSLPSLLFLVPDSESVLEQAHFEAWNARIEQTAVALYIMSDIYGKTKGNSESPSWFSVVGENGLCPVGAAVRGIVRTMAHDFKGKYQIRSIWLDISYRQTNFRHLLKVMNEGISTHDMFIADDIYVRKLKALEVGAQNIEAALNPSSLVIFFGGGVGITAEIACAVAERFGCRIVIVGRTSFPTNIAYEHIQEESVLKKEIFRDLSLKLKDGQKITGNMLEHEAKKIYRQRALIRSKQRIERTGSEFHYYSCDISDHEALNALLLDIEKQHGKVTGIVHGAGEMNSQRNKTAKAFGDNLSIKTSSMFALYQFFRKYPLKFAILFSSISAYTGLPRQSDYSSSNEFVNSIASHWNKQVDYPVRSIMWSLWTETGIMKNSTKDVEKLGLRGITNKQGIQLFMRELDHLESSDECVMLTHDTMLKFSMP</sequence>
<dbReference type="InterPro" id="IPR057326">
    <property type="entry name" value="KR_dom"/>
</dbReference>
<evidence type="ECO:0000259" key="5">
    <source>
        <dbReference type="SMART" id="SM00827"/>
    </source>
</evidence>
<dbReference type="GO" id="GO:0004312">
    <property type="term" value="F:fatty acid synthase activity"/>
    <property type="evidence" value="ECO:0007669"/>
    <property type="project" value="TreeGrafter"/>
</dbReference>
<dbReference type="InterPro" id="IPR001227">
    <property type="entry name" value="Ac_transferase_dom_sf"/>
</dbReference>
<evidence type="ECO:0000313" key="6">
    <source>
        <dbReference type="EMBL" id="XCP96807.1"/>
    </source>
</evidence>
<dbReference type="PANTHER" id="PTHR43775:SF37">
    <property type="entry name" value="SI:DKEY-61P9.11"/>
    <property type="match status" value="1"/>
</dbReference>
<dbReference type="SUPFAM" id="SSF55048">
    <property type="entry name" value="Probable ACP-binding domain of malonyl-CoA ACP transacylase"/>
    <property type="match status" value="1"/>
</dbReference>
<evidence type="ECO:0000256" key="3">
    <source>
        <dbReference type="ARBA" id="ARBA00022679"/>
    </source>
</evidence>
<feature type="domain" description="Malonyl-CoA:ACP transacylase (MAT)" evidence="5">
    <location>
        <begin position="90"/>
        <end position="393"/>
    </location>
</feature>
<dbReference type="InterPro" id="IPR016036">
    <property type="entry name" value="Malonyl_transacylase_ACP-bd"/>
</dbReference>
<dbReference type="Gene3D" id="3.40.366.10">
    <property type="entry name" value="Malonyl-Coenzyme A Acyl Carrier Protein, domain 2"/>
    <property type="match status" value="1"/>
</dbReference>
<dbReference type="EMBL" id="CP159992">
    <property type="protein sequence ID" value="XCP96807.1"/>
    <property type="molecule type" value="Genomic_DNA"/>
</dbReference>
<dbReference type="InterPro" id="IPR016035">
    <property type="entry name" value="Acyl_Trfase/lysoPLipase"/>
</dbReference>
<keyword evidence="2" id="KW-0597">Phosphoprotein</keyword>
<dbReference type="InterPro" id="IPR050091">
    <property type="entry name" value="PKS_NRPS_Biosynth_Enz"/>
</dbReference>
<dbReference type="SUPFAM" id="SSF52151">
    <property type="entry name" value="FabD/lysophospholipase-like"/>
    <property type="match status" value="1"/>
</dbReference>
<accession>A0AAU8NJW9</accession>
<dbReference type="InterPro" id="IPR013968">
    <property type="entry name" value="PKS_KR"/>
</dbReference>
<dbReference type="SMART" id="SM00822">
    <property type="entry name" value="PKS_KR"/>
    <property type="match status" value="1"/>
</dbReference>
<dbReference type="Gene3D" id="3.40.50.720">
    <property type="entry name" value="NAD(P)-binding Rossmann-like Domain"/>
    <property type="match status" value="1"/>
</dbReference>
<keyword evidence="1" id="KW-0596">Phosphopantetheine</keyword>
<dbReference type="PANTHER" id="PTHR43775">
    <property type="entry name" value="FATTY ACID SYNTHASE"/>
    <property type="match status" value="1"/>
</dbReference>
<dbReference type="GO" id="GO:0006633">
    <property type="term" value="P:fatty acid biosynthetic process"/>
    <property type="evidence" value="ECO:0007669"/>
    <property type="project" value="TreeGrafter"/>
</dbReference>
<protein>
    <submittedName>
        <fullName evidence="6">SDR family NAD(P)-dependent oxidoreductase</fullName>
    </submittedName>
</protein>
<proteinExistence type="predicted"/>
<dbReference type="RefSeq" id="WP_366295345.1">
    <property type="nucleotide sequence ID" value="NZ_CP159992.1"/>
</dbReference>
<keyword evidence="3" id="KW-0808">Transferase</keyword>
<evidence type="ECO:0000256" key="2">
    <source>
        <dbReference type="ARBA" id="ARBA00022553"/>
    </source>
</evidence>
<dbReference type="InterPro" id="IPR014043">
    <property type="entry name" value="Acyl_transferase_dom"/>
</dbReference>